<dbReference type="CDD" id="cd01038">
    <property type="entry name" value="Endonuclease_DUF559"/>
    <property type="match status" value="1"/>
</dbReference>
<dbReference type="EMBL" id="PXYK01000003">
    <property type="protein sequence ID" value="PSJ64944.1"/>
    <property type="molecule type" value="Genomic_DNA"/>
</dbReference>
<evidence type="ECO:0000313" key="4">
    <source>
        <dbReference type="Proteomes" id="UP000241229"/>
    </source>
</evidence>
<dbReference type="InterPro" id="IPR007569">
    <property type="entry name" value="DUF559"/>
</dbReference>
<dbReference type="PANTHER" id="PTHR38590">
    <property type="entry name" value="BLL0828 PROTEIN"/>
    <property type="match status" value="1"/>
</dbReference>
<dbReference type="PANTHER" id="PTHR38590:SF1">
    <property type="entry name" value="BLL0828 PROTEIN"/>
    <property type="match status" value="1"/>
</dbReference>
<reference evidence="3 4" key="1">
    <citation type="submission" date="2018-03" db="EMBL/GenBank/DDBJ databases">
        <title>The draft genome of Mesorhizobium sp. 6GN-30.</title>
        <authorList>
            <person name="Liu L."/>
            <person name="Li L."/>
            <person name="Wang T."/>
            <person name="Zhang X."/>
            <person name="Liang L."/>
        </authorList>
    </citation>
    <scope>NUCLEOTIDE SEQUENCE [LARGE SCALE GENOMIC DNA]</scope>
    <source>
        <strain evidence="3 4">6GN30</strain>
    </source>
</reference>
<feature type="compositionally biased region" description="Gly residues" evidence="1">
    <location>
        <begin position="135"/>
        <end position="145"/>
    </location>
</feature>
<feature type="domain" description="DUF559" evidence="2">
    <location>
        <begin position="12"/>
        <end position="118"/>
    </location>
</feature>
<dbReference type="Proteomes" id="UP000241229">
    <property type="component" value="Unassembled WGS sequence"/>
</dbReference>
<protein>
    <recommendedName>
        <fullName evidence="2">DUF559 domain-containing protein</fullName>
    </recommendedName>
</protein>
<comment type="caution">
    <text evidence="3">The sequence shown here is derived from an EMBL/GenBank/DDBJ whole genome shotgun (WGS) entry which is preliminary data.</text>
</comment>
<dbReference type="Gene3D" id="3.40.960.10">
    <property type="entry name" value="VSR Endonuclease"/>
    <property type="match status" value="1"/>
</dbReference>
<feature type="region of interest" description="Disordered" evidence="1">
    <location>
        <begin position="124"/>
        <end position="145"/>
    </location>
</feature>
<sequence>MVPTSIPPAAISRARKLRRGMTDGERRLWSELREFRRWYGIHVRRQAPIGPYVADFVIHEHRLVIEVDGEHHFLPDRMSRDLRRDEWLASQGYKVLRLTTGELSDSFEGCIIEILHALGLMENQEGTPTASPTPQGGGGPGRPHD</sequence>
<evidence type="ECO:0000313" key="3">
    <source>
        <dbReference type="EMBL" id="PSJ64944.1"/>
    </source>
</evidence>
<dbReference type="SUPFAM" id="SSF52980">
    <property type="entry name" value="Restriction endonuclease-like"/>
    <property type="match status" value="1"/>
</dbReference>
<name>A0A2P7SR25_9HYPH</name>
<gene>
    <name evidence="3" type="ORF">C7I84_04190</name>
</gene>
<dbReference type="AlphaFoldDB" id="A0A2P7SR25"/>
<dbReference type="Pfam" id="PF04480">
    <property type="entry name" value="DUF559"/>
    <property type="match status" value="1"/>
</dbReference>
<keyword evidence="4" id="KW-1185">Reference proteome</keyword>
<evidence type="ECO:0000259" key="2">
    <source>
        <dbReference type="Pfam" id="PF04480"/>
    </source>
</evidence>
<dbReference type="OrthoDB" id="9798754at2"/>
<dbReference type="InterPro" id="IPR047216">
    <property type="entry name" value="Endonuclease_DUF559_bact"/>
</dbReference>
<dbReference type="InterPro" id="IPR011335">
    <property type="entry name" value="Restrct_endonuc-II-like"/>
</dbReference>
<proteinExistence type="predicted"/>
<accession>A0A2P7SR25</accession>
<organism evidence="3 4">
    <name type="scientific">Kumtagia ephedrae</name>
    <dbReference type="NCBI Taxonomy" id="2116701"/>
    <lineage>
        <taxon>Bacteria</taxon>
        <taxon>Pseudomonadati</taxon>
        <taxon>Pseudomonadota</taxon>
        <taxon>Alphaproteobacteria</taxon>
        <taxon>Hyphomicrobiales</taxon>
        <taxon>Phyllobacteriaceae</taxon>
        <taxon>Kumtagia</taxon>
    </lineage>
</organism>
<evidence type="ECO:0000256" key="1">
    <source>
        <dbReference type="SAM" id="MobiDB-lite"/>
    </source>
</evidence>